<dbReference type="AlphaFoldDB" id="A0A510K6G6"/>
<dbReference type="Proteomes" id="UP000422644">
    <property type="component" value="Chromosome"/>
</dbReference>
<reference evidence="1 2" key="1">
    <citation type="submission" date="2019-07" db="EMBL/GenBank/DDBJ databases">
        <title>Complete Genome Sequence of Leptotrichia trevisanii Strain JMUB3870.</title>
        <authorList>
            <person name="Watanabe S."/>
            <person name="Cui L."/>
        </authorList>
    </citation>
    <scope>NUCLEOTIDE SEQUENCE [LARGE SCALE GENOMIC DNA]</scope>
    <source>
        <strain evidence="1 2">JMUB3870</strain>
    </source>
</reference>
<keyword evidence="2" id="KW-1185">Reference proteome</keyword>
<proteinExistence type="predicted"/>
<dbReference type="Gene3D" id="3.40.1350.110">
    <property type="match status" value="1"/>
</dbReference>
<evidence type="ECO:0000313" key="2">
    <source>
        <dbReference type="Proteomes" id="UP000422644"/>
    </source>
</evidence>
<dbReference type="OrthoDB" id="90486at2"/>
<evidence type="ECO:0000313" key="1">
    <source>
        <dbReference type="EMBL" id="BBM46075.1"/>
    </source>
</evidence>
<accession>A0A510K6G6</accession>
<organism evidence="1 2">
    <name type="scientific">Leptotrichia trevisanii</name>
    <dbReference type="NCBI Taxonomy" id="109328"/>
    <lineage>
        <taxon>Bacteria</taxon>
        <taxon>Fusobacteriati</taxon>
        <taxon>Fusobacteriota</taxon>
        <taxon>Fusobacteriia</taxon>
        <taxon>Fusobacteriales</taxon>
        <taxon>Leptotrichiaceae</taxon>
        <taxon>Leptotrichia</taxon>
    </lineage>
</organism>
<sequence length="48" mass="5260">MESGNIKGRVLKLVINDNPLNSSQIENLKKVVENANKSGIKVEAILLK</sequence>
<name>A0A510K6G6_9FUSO</name>
<gene>
    <name evidence="1" type="ORF">JMUB3870_2202</name>
</gene>
<dbReference type="EMBL" id="AP019831">
    <property type="protein sequence ID" value="BBM46075.1"/>
    <property type="molecule type" value="Genomic_DNA"/>
</dbReference>
<protein>
    <submittedName>
        <fullName evidence="1">Uncharacterized protein</fullName>
    </submittedName>
</protein>